<gene>
    <name evidence="7" type="ORF">SAMN04488505_103479</name>
</gene>
<dbReference type="STRING" id="573321.SAMN04488505_103479"/>
<dbReference type="InterPro" id="IPR000866">
    <property type="entry name" value="AhpC/TSA"/>
</dbReference>
<keyword evidence="4" id="KW-0676">Redox-active center</keyword>
<dbReference type="Proteomes" id="UP000198984">
    <property type="component" value="Unassembled WGS sequence"/>
</dbReference>
<evidence type="ECO:0000259" key="6">
    <source>
        <dbReference type="PROSITE" id="PS51352"/>
    </source>
</evidence>
<dbReference type="Gene3D" id="1.25.40.10">
    <property type="entry name" value="Tetratricopeptide repeat domain"/>
    <property type="match status" value="1"/>
</dbReference>
<dbReference type="GO" id="GO:0006950">
    <property type="term" value="P:response to stress"/>
    <property type="evidence" value="ECO:0007669"/>
    <property type="project" value="UniProtKB-ARBA"/>
</dbReference>
<dbReference type="GO" id="GO:0030313">
    <property type="term" value="C:cell envelope"/>
    <property type="evidence" value="ECO:0007669"/>
    <property type="project" value="UniProtKB-SubCell"/>
</dbReference>
<evidence type="ECO:0000256" key="1">
    <source>
        <dbReference type="ARBA" id="ARBA00004196"/>
    </source>
</evidence>
<keyword evidence="8" id="KW-1185">Reference proteome</keyword>
<dbReference type="SUPFAM" id="SSF52833">
    <property type="entry name" value="Thioredoxin-like"/>
    <property type="match status" value="1"/>
</dbReference>
<feature type="domain" description="Thioredoxin" evidence="6">
    <location>
        <begin position="446"/>
        <end position="588"/>
    </location>
</feature>
<dbReference type="InterPro" id="IPR013766">
    <property type="entry name" value="Thioredoxin_domain"/>
</dbReference>
<dbReference type="EMBL" id="FOBB01000003">
    <property type="protein sequence ID" value="SEM13725.1"/>
    <property type="molecule type" value="Genomic_DNA"/>
</dbReference>
<feature type="signal peptide" evidence="5">
    <location>
        <begin position="1"/>
        <end position="18"/>
    </location>
</feature>
<dbReference type="GO" id="GO:0016209">
    <property type="term" value="F:antioxidant activity"/>
    <property type="evidence" value="ECO:0007669"/>
    <property type="project" value="InterPro"/>
</dbReference>
<evidence type="ECO:0000256" key="5">
    <source>
        <dbReference type="SAM" id="SignalP"/>
    </source>
</evidence>
<dbReference type="GO" id="GO:0016491">
    <property type="term" value="F:oxidoreductase activity"/>
    <property type="evidence" value="ECO:0007669"/>
    <property type="project" value="InterPro"/>
</dbReference>
<dbReference type="Gene3D" id="3.40.30.10">
    <property type="entry name" value="Glutaredoxin"/>
    <property type="match status" value="1"/>
</dbReference>
<sequence length="590" mass="66463">MKRLLFVVFVCCVCNAQAQVDSLVKVIESRKDSVNALRAYLAAMGGTTDDAVAQFHTWMKKFPQSPSFPYVLGEAYYKKRERMKVIDNWLKVLQINRKFEKIDKLWPIVVKSDWDLDIAVTPNTIDSLKRVIAANPDSLLPVRQYVFVAGNEEEATVQQLEAWEKQFPRSSAIPLGMGLNLYNVESPKAKPWLLKAAELQPRNAAVWVMLHLDAERWGDQKAAHVYMGKASAAAPEDPNYAYYYIRYYEDTDPALWRTKLYELAKRFPNDERGAQGLYEVAIHTSDTAGKIKALEQLRALYDPGKFWWSGNGMSVLYDTYLEAGETGKAMELAKAMGTDGGWDLRQSLARGMERVNALLKAKKYPEALKQLAQLKAPRNSAFASELVVLKATTMHQNGQTQAAYHKLIAVESTSPDDLVRSSLTELGAALKKSNDEVEKDIWQAREKFITQAPAFELGLYTSDKKAALADYKGKVVLLTFWFPGCGPCRAEFPHFENVLKRFQGKNIAYLAVNVDPIQDDYVLPFLQGTGYSFVPLRGTAEWAAQTYKVSGQPTNFLIDGHGRIVFSDFQISENNERKLELMIASMLARG</sequence>
<evidence type="ECO:0000256" key="3">
    <source>
        <dbReference type="ARBA" id="ARBA00023157"/>
    </source>
</evidence>
<keyword evidence="5" id="KW-0732">Signal</keyword>
<evidence type="ECO:0000313" key="8">
    <source>
        <dbReference type="Proteomes" id="UP000198984"/>
    </source>
</evidence>
<keyword evidence="3" id="KW-1015">Disulfide bond</keyword>
<dbReference type="InterPro" id="IPR011990">
    <property type="entry name" value="TPR-like_helical_dom_sf"/>
</dbReference>
<dbReference type="GO" id="GO:0016853">
    <property type="term" value="F:isomerase activity"/>
    <property type="evidence" value="ECO:0007669"/>
    <property type="project" value="UniProtKB-KW"/>
</dbReference>
<evidence type="ECO:0000313" key="7">
    <source>
        <dbReference type="EMBL" id="SEM13725.1"/>
    </source>
</evidence>
<dbReference type="InterPro" id="IPR017937">
    <property type="entry name" value="Thioredoxin_CS"/>
</dbReference>
<dbReference type="OrthoDB" id="730498at2"/>
<dbReference type="CDD" id="cd02966">
    <property type="entry name" value="TlpA_like_family"/>
    <property type="match status" value="1"/>
</dbReference>
<dbReference type="PANTHER" id="PTHR42852:SF6">
    <property type="entry name" value="THIOL:DISULFIDE INTERCHANGE PROTEIN DSBE"/>
    <property type="match status" value="1"/>
</dbReference>
<dbReference type="Pfam" id="PF00578">
    <property type="entry name" value="AhpC-TSA"/>
    <property type="match status" value="1"/>
</dbReference>
<dbReference type="AlphaFoldDB" id="A0A1H7VY73"/>
<dbReference type="RefSeq" id="WP_089913326.1">
    <property type="nucleotide sequence ID" value="NZ_FOBB01000003.1"/>
</dbReference>
<comment type="subcellular location">
    <subcellularLocation>
        <location evidence="1">Cell envelope</location>
    </subcellularLocation>
</comment>
<dbReference type="SUPFAM" id="SSF48452">
    <property type="entry name" value="TPR-like"/>
    <property type="match status" value="1"/>
</dbReference>
<dbReference type="GO" id="GO:0017004">
    <property type="term" value="P:cytochrome complex assembly"/>
    <property type="evidence" value="ECO:0007669"/>
    <property type="project" value="UniProtKB-KW"/>
</dbReference>
<name>A0A1H7VY73_9BACT</name>
<proteinExistence type="predicted"/>
<dbReference type="PANTHER" id="PTHR42852">
    <property type="entry name" value="THIOL:DISULFIDE INTERCHANGE PROTEIN DSBE"/>
    <property type="match status" value="1"/>
</dbReference>
<dbReference type="PROSITE" id="PS00194">
    <property type="entry name" value="THIOREDOXIN_1"/>
    <property type="match status" value="1"/>
</dbReference>
<dbReference type="PROSITE" id="PS51352">
    <property type="entry name" value="THIOREDOXIN_2"/>
    <property type="match status" value="1"/>
</dbReference>
<protein>
    <submittedName>
        <fullName evidence="7">Thiol-disulfide isomerase or thioredoxin</fullName>
    </submittedName>
</protein>
<keyword evidence="2" id="KW-0201">Cytochrome c-type biogenesis</keyword>
<accession>A0A1H7VY73</accession>
<evidence type="ECO:0000256" key="2">
    <source>
        <dbReference type="ARBA" id="ARBA00022748"/>
    </source>
</evidence>
<dbReference type="InterPro" id="IPR050553">
    <property type="entry name" value="Thioredoxin_ResA/DsbE_sf"/>
</dbReference>
<reference evidence="7 8" key="1">
    <citation type="submission" date="2016-10" db="EMBL/GenBank/DDBJ databases">
        <authorList>
            <person name="de Groot N.N."/>
        </authorList>
    </citation>
    <scope>NUCLEOTIDE SEQUENCE [LARGE SCALE GENOMIC DNA]</scope>
    <source>
        <strain evidence="7 8">DSM 21039</strain>
    </source>
</reference>
<keyword evidence="7" id="KW-0413">Isomerase</keyword>
<organism evidence="7 8">
    <name type="scientific">Chitinophaga rupis</name>
    <dbReference type="NCBI Taxonomy" id="573321"/>
    <lineage>
        <taxon>Bacteria</taxon>
        <taxon>Pseudomonadati</taxon>
        <taxon>Bacteroidota</taxon>
        <taxon>Chitinophagia</taxon>
        <taxon>Chitinophagales</taxon>
        <taxon>Chitinophagaceae</taxon>
        <taxon>Chitinophaga</taxon>
    </lineage>
</organism>
<feature type="chain" id="PRO_5011548127" evidence="5">
    <location>
        <begin position="19"/>
        <end position="590"/>
    </location>
</feature>
<evidence type="ECO:0000256" key="4">
    <source>
        <dbReference type="ARBA" id="ARBA00023284"/>
    </source>
</evidence>
<dbReference type="InterPro" id="IPR036249">
    <property type="entry name" value="Thioredoxin-like_sf"/>
</dbReference>